<accession>A0A318KDQ3</accession>
<reference evidence="6" key="2">
    <citation type="submission" date="2022-03" db="EMBL/GenBank/DDBJ databases">
        <title>First case of bacteraemia caused by Dielma fastidiosa in a patient hospitalised with diverticulitis.</title>
        <authorList>
            <person name="Forman-Ankjaer B."/>
            <person name="Hvid-Jensen F."/>
            <person name="Kobel C.M."/>
            <person name="Greve T."/>
        </authorList>
    </citation>
    <scope>NUCLEOTIDE SEQUENCE</scope>
    <source>
        <strain evidence="6">AUH_DF_2021</strain>
    </source>
</reference>
<comment type="caution">
    <text evidence="7">The sequence shown here is derived from an EMBL/GenBank/DDBJ whole genome shotgun (WGS) entry which is preliminary data.</text>
</comment>
<dbReference type="GeneID" id="94442445"/>
<dbReference type="Proteomes" id="UP001276902">
    <property type="component" value="Unassembled WGS sequence"/>
</dbReference>
<evidence type="ECO:0000256" key="4">
    <source>
        <dbReference type="PROSITE-ProRule" id="PRU10055"/>
    </source>
</evidence>
<dbReference type="STRING" id="1034346.GCA_000313565_02623"/>
<dbReference type="GO" id="GO:0016052">
    <property type="term" value="P:carbohydrate catabolic process"/>
    <property type="evidence" value="ECO:0007669"/>
    <property type="project" value="TreeGrafter"/>
</dbReference>
<dbReference type="EMBL" id="QJKH01000022">
    <property type="protein sequence ID" value="PXX74625.1"/>
    <property type="molecule type" value="Genomic_DNA"/>
</dbReference>
<dbReference type="InterPro" id="IPR017853">
    <property type="entry name" value="GH"/>
</dbReference>
<feature type="active site" description="Nucleophile" evidence="4">
    <location>
        <position position="384"/>
    </location>
</feature>
<evidence type="ECO:0000313" key="8">
    <source>
        <dbReference type="Proteomes" id="UP000247612"/>
    </source>
</evidence>
<name>A0A318KDQ3_9FIRM</name>
<dbReference type="AlphaFoldDB" id="A0A318KDQ3"/>
<dbReference type="InterPro" id="IPR018120">
    <property type="entry name" value="Glyco_hydro_1_AS"/>
</dbReference>
<dbReference type="GO" id="GO:0005829">
    <property type="term" value="C:cytosol"/>
    <property type="evidence" value="ECO:0007669"/>
    <property type="project" value="TreeGrafter"/>
</dbReference>
<dbReference type="Gene3D" id="3.20.20.80">
    <property type="entry name" value="Glycosidases"/>
    <property type="match status" value="1"/>
</dbReference>
<reference evidence="7 8" key="1">
    <citation type="submission" date="2018-05" db="EMBL/GenBank/DDBJ databases">
        <title>Genomic Encyclopedia of Type Strains, Phase IV (KMG-IV): sequencing the most valuable type-strain genomes for metagenomic binning, comparative biology and taxonomic classification.</title>
        <authorList>
            <person name="Goeker M."/>
        </authorList>
    </citation>
    <scope>NUCLEOTIDE SEQUENCE [LARGE SCALE GENOMIC DNA]</scope>
    <source>
        <strain evidence="7 8">JC118</strain>
    </source>
</reference>
<dbReference type="Proteomes" id="UP000247612">
    <property type="component" value="Unassembled WGS sequence"/>
</dbReference>
<dbReference type="PRINTS" id="PR00131">
    <property type="entry name" value="GLHYDRLASE1"/>
</dbReference>
<keyword evidence="2" id="KW-0378">Hydrolase</keyword>
<keyword evidence="8" id="KW-1185">Reference proteome</keyword>
<evidence type="ECO:0000256" key="2">
    <source>
        <dbReference type="ARBA" id="ARBA00022801"/>
    </source>
</evidence>
<dbReference type="OrthoDB" id="2339329at2"/>
<dbReference type="RefSeq" id="WP_022938908.1">
    <property type="nucleotide sequence ID" value="NZ_BAABZA010000003.1"/>
</dbReference>
<dbReference type="EMBL" id="JALDAW010000016">
    <property type="protein sequence ID" value="MDY5168726.1"/>
    <property type="molecule type" value="Genomic_DNA"/>
</dbReference>
<dbReference type="InterPro" id="IPR001360">
    <property type="entry name" value="Glyco_hydro_1"/>
</dbReference>
<dbReference type="PANTHER" id="PTHR10353">
    <property type="entry name" value="GLYCOSYL HYDROLASE"/>
    <property type="match status" value="1"/>
</dbReference>
<proteinExistence type="inferred from homology"/>
<evidence type="ECO:0000256" key="3">
    <source>
        <dbReference type="ARBA" id="ARBA00023295"/>
    </source>
</evidence>
<evidence type="ECO:0000256" key="1">
    <source>
        <dbReference type="ARBA" id="ARBA00010838"/>
    </source>
</evidence>
<evidence type="ECO:0000256" key="5">
    <source>
        <dbReference type="RuleBase" id="RU003690"/>
    </source>
</evidence>
<dbReference type="FunFam" id="3.20.20.80:FF:000004">
    <property type="entry name" value="Beta-glucosidase 6-phospho-beta-glucosidase"/>
    <property type="match status" value="1"/>
</dbReference>
<evidence type="ECO:0000313" key="7">
    <source>
        <dbReference type="EMBL" id="PXX74625.1"/>
    </source>
</evidence>
<keyword evidence="3" id="KW-0326">Glycosidase</keyword>
<dbReference type="PANTHER" id="PTHR10353:SF122">
    <property type="entry name" value="6-PHOSPHO-BETA-GLUCOSIDASE ASCB-RELATED"/>
    <property type="match status" value="1"/>
</dbReference>
<evidence type="ECO:0000313" key="6">
    <source>
        <dbReference type="EMBL" id="MDY5168726.1"/>
    </source>
</evidence>
<protein>
    <submittedName>
        <fullName evidence="7">6-phospho-beta-glucosidase</fullName>
    </submittedName>
    <submittedName>
        <fullName evidence="6">Family 1 glycosylhydrolase</fullName>
    </submittedName>
</protein>
<dbReference type="SUPFAM" id="SSF51445">
    <property type="entry name" value="(Trans)glycosidases"/>
    <property type="match status" value="1"/>
</dbReference>
<dbReference type="Pfam" id="PF00232">
    <property type="entry name" value="Glyco_hydro_1"/>
    <property type="match status" value="1"/>
</dbReference>
<dbReference type="GO" id="GO:0008422">
    <property type="term" value="F:beta-glucosidase activity"/>
    <property type="evidence" value="ECO:0007669"/>
    <property type="project" value="TreeGrafter"/>
</dbReference>
<dbReference type="PROSITE" id="PS00572">
    <property type="entry name" value="GLYCOSYL_HYDROL_F1_1"/>
    <property type="match status" value="1"/>
</dbReference>
<gene>
    <name evidence="7" type="ORF">DES51_12211</name>
    <name evidence="6" type="ORF">MQE39_11435</name>
</gene>
<organism evidence="7 8">
    <name type="scientific">Dielma fastidiosa</name>
    <dbReference type="NCBI Taxonomy" id="1034346"/>
    <lineage>
        <taxon>Bacteria</taxon>
        <taxon>Bacillati</taxon>
        <taxon>Bacillota</taxon>
        <taxon>Erysipelotrichia</taxon>
        <taxon>Erysipelotrichales</taxon>
        <taxon>Erysipelotrichaceae</taxon>
        <taxon>Dielma</taxon>
    </lineage>
</organism>
<comment type="similarity">
    <text evidence="1 5">Belongs to the glycosyl hydrolase 1 family.</text>
</comment>
<sequence>MKEFPKDFLWGGATAACQCEGAWNEGGKGLTLGDMKPYRPFLKRTDLHEQRTVSMEMLREAHAEKGTGLYPKRYGIDFYHRYKEDIKLFAELGLKSFRMSISWPRIFPRGIEEVPNEEGLKFYDDVFSELEKYGIEPMVTMNHYDTPLYLIEHKDGWKTPEILIYWERYVRTILKRYKGRVKYWLPFNEINATIFIPYMGAGLFPDVEKENFKQSCYQCVHYQLVANAIAKKCAKEIDPNAQIGCMIARFTTYPATCKPEDVMQTVLDENYENYYYTDTLLLGKIPAYMDRFYEENNLNIKISDEDRKILSENTSDWVAYSYYMSLVTSANTDELEKTNSNLIIAGKNPYLEASEWGWQKDPIGLRYSLNQMWDRYHKPIFILENGLGAVDKLEADHSIHDPYRIDYLKSHIQQMLEAVKDGVDVKGYYIWGIIDLISSGTHEMSKRYGVIYVDQDDYGKGTLARYKKDSFAWYQKCIASNGMDLE</sequence>